<evidence type="ECO:0000256" key="4">
    <source>
        <dbReference type="ARBA" id="ARBA00022630"/>
    </source>
</evidence>
<feature type="binding site" evidence="13">
    <location>
        <position position="312"/>
    </location>
    <ligand>
        <name>NADP(+)</name>
        <dbReference type="ChEBI" id="CHEBI:58349"/>
    </ligand>
</feature>
<feature type="binding site" evidence="12">
    <location>
        <begin position="477"/>
        <end position="479"/>
    </location>
    <ligand>
        <name>FAD</name>
        <dbReference type="ChEBI" id="CHEBI:57692"/>
    </ligand>
</feature>
<evidence type="ECO:0000256" key="1">
    <source>
        <dbReference type="ARBA" id="ARBA00001974"/>
    </source>
</evidence>
<evidence type="ECO:0000256" key="13">
    <source>
        <dbReference type="PIRSR" id="PIRSR000362-2"/>
    </source>
</evidence>
<dbReference type="EMBL" id="CP106982">
    <property type="protein sequence ID" value="UYF93592.1"/>
    <property type="molecule type" value="Genomic_DNA"/>
</dbReference>
<comment type="cofactor">
    <cofactor evidence="1 12">
        <name>FAD</name>
        <dbReference type="ChEBI" id="CHEBI:57692"/>
    </cofactor>
</comment>
<dbReference type="InterPro" id="IPR017896">
    <property type="entry name" value="4Fe4S_Fe-S-bd"/>
</dbReference>
<evidence type="ECO:0000256" key="5">
    <source>
        <dbReference type="ARBA" id="ARBA00022723"/>
    </source>
</evidence>
<keyword evidence="7 13" id="KW-0521">NADP</keyword>
<dbReference type="Pfam" id="PF07992">
    <property type="entry name" value="Pyr_redox_2"/>
    <property type="match status" value="1"/>
</dbReference>
<evidence type="ECO:0000256" key="2">
    <source>
        <dbReference type="ARBA" id="ARBA00008312"/>
    </source>
</evidence>
<dbReference type="SUPFAM" id="SSF54862">
    <property type="entry name" value="4Fe-4S ferredoxins"/>
    <property type="match status" value="1"/>
</dbReference>
<dbReference type="Proteomes" id="UP001163947">
    <property type="component" value="Chromosome"/>
</dbReference>
<evidence type="ECO:0000256" key="3">
    <source>
        <dbReference type="ARBA" id="ARBA00013223"/>
    </source>
</evidence>
<evidence type="ECO:0000256" key="11">
    <source>
        <dbReference type="ARBA" id="ARBA00047776"/>
    </source>
</evidence>
<keyword evidence="9" id="KW-0408">Iron</keyword>
<protein>
    <recommendedName>
        <fullName evidence="3">ferredoxin--NADP(+) reductase</fullName>
        <ecNumber evidence="3">1.18.1.2</ecNumber>
    </recommendedName>
</protein>
<organism evidence="15 16">
    <name type="scientific">Rhodococcus aetherivorans</name>
    <dbReference type="NCBI Taxonomy" id="191292"/>
    <lineage>
        <taxon>Bacteria</taxon>
        <taxon>Bacillati</taxon>
        <taxon>Actinomycetota</taxon>
        <taxon>Actinomycetes</taxon>
        <taxon>Mycobacteriales</taxon>
        <taxon>Nocardiaceae</taxon>
        <taxon>Rhodococcus</taxon>
    </lineage>
</organism>
<evidence type="ECO:0000313" key="15">
    <source>
        <dbReference type="EMBL" id="UYF93592.1"/>
    </source>
</evidence>
<dbReference type="PANTHER" id="PTHR48467">
    <property type="entry name" value="GLUTAMATE SYNTHASE 1 [NADH], CHLOROPLASTIC-LIKE"/>
    <property type="match status" value="1"/>
</dbReference>
<feature type="binding site" evidence="12">
    <location>
        <position position="470"/>
    </location>
    <ligand>
        <name>FAD</name>
        <dbReference type="ChEBI" id="CHEBI:57692"/>
    </ligand>
</feature>
<dbReference type="Gene3D" id="3.40.50.720">
    <property type="entry name" value="NAD(P)-binding Rossmann-like Domain"/>
    <property type="match status" value="1"/>
</dbReference>
<dbReference type="InterPro" id="IPR055275">
    <property type="entry name" value="Ferredox_Rdtase"/>
</dbReference>
<keyword evidence="6 12" id="KW-0274">FAD</keyword>
<dbReference type="PROSITE" id="PS51379">
    <property type="entry name" value="4FE4S_FER_2"/>
    <property type="match status" value="2"/>
</dbReference>
<dbReference type="InterPro" id="IPR017900">
    <property type="entry name" value="4Fe4S_Fe_S_CS"/>
</dbReference>
<keyword evidence="5" id="KW-0479">Metal-binding</keyword>
<dbReference type="PIRSF" id="PIRSF000362">
    <property type="entry name" value="FNR"/>
    <property type="match status" value="1"/>
</dbReference>
<dbReference type="Pfam" id="PF00037">
    <property type="entry name" value="Fer4"/>
    <property type="match status" value="1"/>
</dbReference>
<evidence type="ECO:0000256" key="6">
    <source>
        <dbReference type="ARBA" id="ARBA00022827"/>
    </source>
</evidence>
<dbReference type="InterPro" id="IPR036188">
    <property type="entry name" value="FAD/NAD-bd_sf"/>
</dbReference>
<dbReference type="CDD" id="cd04410">
    <property type="entry name" value="DMSOR_beta-like"/>
    <property type="match status" value="1"/>
</dbReference>
<gene>
    <name evidence="15" type="ORF">OCS65_24675</name>
</gene>
<feature type="binding site" evidence="12">
    <location>
        <position position="185"/>
    </location>
    <ligand>
        <name>FAD</name>
        <dbReference type="ChEBI" id="CHEBI:57692"/>
    </ligand>
</feature>
<proteinExistence type="inferred from homology"/>
<comment type="catalytic activity">
    <reaction evidence="11">
        <text>2 reduced [2Fe-2S]-[ferredoxin] + NADP(+) + H(+) = 2 oxidized [2Fe-2S]-[ferredoxin] + NADPH</text>
        <dbReference type="Rhea" id="RHEA:20125"/>
        <dbReference type="Rhea" id="RHEA-COMP:10000"/>
        <dbReference type="Rhea" id="RHEA-COMP:10001"/>
        <dbReference type="ChEBI" id="CHEBI:15378"/>
        <dbReference type="ChEBI" id="CHEBI:33737"/>
        <dbReference type="ChEBI" id="CHEBI:33738"/>
        <dbReference type="ChEBI" id="CHEBI:57783"/>
        <dbReference type="ChEBI" id="CHEBI:58349"/>
        <dbReference type="EC" id="1.18.1.2"/>
    </reaction>
</comment>
<keyword evidence="4" id="KW-0285">Flavoprotein</keyword>
<dbReference type="PANTHER" id="PTHR48467:SF1">
    <property type="entry name" value="GLUTAMATE SYNTHASE 1 [NADH], CHLOROPLASTIC-LIKE"/>
    <property type="match status" value="1"/>
</dbReference>
<comment type="similarity">
    <text evidence="2">Belongs to the ferredoxin--NADP reductase type 1 family.</text>
</comment>
<feature type="binding site" evidence="12">
    <location>
        <position position="149"/>
    </location>
    <ligand>
        <name>FAD</name>
        <dbReference type="ChEBI" id="CHEBI:57692"/>
    </ligand>
</feature>
<feature type="binding site" evidence="13">
    <location>
        <begin position="256"/>
        <end position="259"/>
    </location>
    <ligand>
        <name>NADP(+)</name>
        <dbReference type="ChEBI" id="CHEBI:58349"/>
    </ligand>
</feature>
<dbReference type="InterPro" id="IPR023753">
    <property type="entry name" value="FAD/NAD-binding_dom"/>
</dbReference>
<dbReference type="GO" id="GO:0046872">
    <property type="term" value="F:metal ion binding"/>
    <property type="evidence" value="ECO:0007669"/>
    <property type="project" value="UniProtKB-KW"/>
</dbReference>
<reference evidence="15" key="1">
    <citation type="submission" date="2022-09" db="EMBL/GenBank/DDBJ databases">
        <title>The genome sequence of Rhodococcus aetherivorans N1.</title>
        <authorList>
            <person name="Jiang W."/>
        </authorList>
    </citation>
    <scope>NUCLEOTIDE SEQUENCE</scope>
    <source>
        <strain evidence="15">N1</strain>
    </source>
</reference>
<name>A0AA46PN21_9NOCA</name>
<dbReference type="GO" id="GO:0004324">
    <property type="term" value="F:ferredoxin-NADP+ reductase activity"/>
    <property type="evidence" value="ECO:0007669"/>
    <property type="project" value="UniProtKB-EC"/>
</dbReference>
<sequence>MAYVITQPCCNDASCVPVCPVDCIRPTPGDPQYLNTEMLYIDPVTCIDCGACMDACPVGAIYPEWDLTGTDVRYASINADYFDKHPLQSKGMPNISVSTIALPEQDQPLRVAIVGSGPAACYAADDLLTNVHGAVEVEMFDRLPTPWGLVRAGVAPDHQRTKAVTDLFRNAAAKPALQFHLNVEIGKHLSHPELMSHHHAVIYAVGALRDRRLGVPGEDLPGSHAATEFVAWYNGHPDYADLQFDLSGERAVVVGNGNVALDVARILVSDPDDLAGTDIADHALDALRHSRIREVLVLGRRGPVQAAYTTPELLALGALEGVDVVVDSQDLILDEHSRAALEDPAAEPSTVLKTELAREYSTRVPDPTRKRIVLRYLASPTAVLGAGHVEAIEIAHNELYRAADGSLKARLTDRTETIETGLVLRSIGYRGAGVPGVPFDDATGTIPHRDGRVIDPQTGESLTGVYTAGWIKRGPSGVIGTNKKCAQETVKVLLEDFLAGTLEGPASDCSREQLSALVTERQPEVVDYRGWQAIDAAERKQGREHGRPRIKITNVKAMLEVVKVHDTSTR</sequence>
<feature type="domain" description="4Fe-4S ferredoxin-type" evidence="14">
    <location>
        <begin position="1"/>
        <end position="29"/>
    </location>
</feature>
<keyword evidence="8" id="KW-0560">Oxidoreductase</keyword>
<evidence type="ECO:0000256" key="8">
    <source>
        <dbReference type="ARBA" id="ARBA00023002"/>
    </source>
</evidence>
<feature type="binding site" evidence="13">
    <location>
        <position position="477"/>
    </location>
    <ligand>
        <name>NADP(+)</name>
        <dbReference type="ChEBI" id="CHEBI:58349"/>
    </ligand>
</feature>
<evidence type="ECO:0000256" key="9">
    <source>
        <dbReference type="ARBA" id="ARBA00023004"/>
    </source>
</evidence>
<evidence type="ECO:0000256" key="12">
    <source>
        <dbReference type="PIRSR" id="PIRSR000362-1"/>
    </source>
</evidence>
<feature type="binding site" evidence="12">
    <location>
        <position position="119"/>
    </location>
    <ligand>
        <name>FAD</name>
        <dbReference type="ChEBI" id="CHEBI:57692"/>
    </ligand>
</feature>
<dbReference type="GO" id="GO:0051536">
    <property type="term" value="F:iron-sulfur cluster binding"/>
    <property type="evidence" value="ECO:0007669"/>
    <property type="project" value="UniProtKB-KW"/>
</dbReference>
<evidence type="ECO:0000256" key="10">
    <source>
        <dbReference type="ARBA" id="ARBA00023014"/>
    </source>
</evidence>
<dbReference type="PRINTS" id="PR00419">
    <property type="entry name" value="ADXRDTASE"/>
</dbReference>
<accession>A0AA46PN21</accession>
<dbReference type="RefSeq" id="WP_065923020.1">
    <property type="nucleotide sequence ID" value="NZ_CP069306.1"/>
</dbReference>
<dbReference type="SUPFAM" id="SSF51971">
    <property type="entry name" value="Nucleotide-binding domain"/>
    <property type="match status" value="2"/>
</dbReference>
<keyword evidence="10" id="KW-0411">Iron-sulfur</keyword>
<dbReference type="EC" id="1.18.1.2" evidence="3"/>
<dbReference type="InterPro" id="IPR021163">
    <property type="entry name" value="Ferredox_Rdtase_adrenod"/>
</dbReference>
<dbReference type="Gene3D" id="3.30.70.20">
    <property type="match status" value="1"/>
</dbReference>
<dbReference type="AlphaFoldDB" id="A0AA46PN21"/>
<dbReference type="Gene3D" id="3.50.50.60">
    <property type="entry name" value="FAD/NAD(P)-binding domain"/>
    <property type="match status" value="1"/>
</dbReference>
<feature type="domain" description="4Fe-4S ferredoxin-type" evidence="14">
    <location>
        <begin position="37"/>
        <end position="66"/>
    </location>
</feature>
<dbReference type="PROSITE" id="PS00198">
    <property type="entry name" value="4FE4S_FER_1"/>
    <property type="match status" value="1"/>
</dbReference>
<dbReference type="GeneID" id="83623681"/>
<evidence type="ECO:0000259" key="14">
    <source>
        <dbReference type="PROSITE" id="PS51379"/>
    </source>
</evidence>
<evidence type="ECO:0000313" key="16">
    <source>
        <dbReference type="Proteomes" id="UP001163947"/>
    </source>
</evidence>
<feature type="binding site" evidence="13">
    <location>
        <begin position="300"/>
        <end position="301"/>
    </location>
    <ligand>
        <name>NADP(+)</name>
        <dbReference type="ChEBI" id="CHEBI:58349"/>
    </ligand>
</feature>
<evidence type="ECO:0000256" key="7">
    <source>
        <dbReference type="ARBA" id="ARBA00022857"/>
    </source>
</evidence>